<comment type="caution">
    <text evidence="2">The sequence shown here is derived from an EMBL/GenBank/DDBJ whole genome shotgun (WGS) entry which is preliminary data.</text>
</comment>
<keyword evidence="1" id="KW-1133">Transmembrane helix</keyword>
<reference evidence="2 3" key="1">
    <citation type="journal article" date="2023" name="Commun. Biol.">
        <title>Genome analysis of Parmales, the sister group of diatoms, reveals the evolutionary specialization of diatoms from phago-mixotrophs to photoautotrophs.</title>
        <authorList>
            <person name="Ban H."/>
            <person name="Sato S."/>
            <person name="Yoshikawa S."/>
            <person name="Yamada K."/>
            <person name="Nakamura Y."/>
            <person name="Ichinomiya M."/>
            <person name="Sato N."/>
            <person name="Blanc-Mathieu R."/>
            <person name="Endo H."/>
            <person name="Kuwata A."/>
            <person name="Ogata H."/>
        </authorList>
    </citation>
    <scope>NUCLEOTIDE SEQUENCE [LARGE SCALE GENOMIC DNA]</scope>
</reference>
<dbReference type="Proteomes" id="UP001165060">
    <property type="component" value="Unassembled WGS sequence"/>
</dbReference>
<evidence type="ECO:0000313" key="2">
    <source>
        <dbReference type="EMBL" id="GMI36687.1"/>
    </source>
</evidence>
<feature type="transmembrane region" description="Helical" evidence="1">
    <location>
        <begin position="52"/>
        <end position="72"/>
    </location>
</feature>
<organism evidence="2 3">
    <name type="scientific">Tetraparma gracilis</name>
    <dbReference type="NCBI Taxonomy" id="2962635"/>
    <lineage>
        <taxon>Eukaryota</taxon>
        <taxon>Sar</taxon>
        <taxon>Stramenopiles</taxon>
        <taxon>Ochrophyta</taxon>
        <taxon>Bolidophyceae</taxon>
        <taxon>Parmales</taxon>
        <taxon>Triparmaceae</taxon>
        <taxon>Tetraparma</taxon>
    </lineage>
</organism>
<keyword evidence="1" id="KW-0472">Membrane</keyword>
<feature type="transmembrane region" description="Helical" evidence="1">
    <location>
        <begin position="12"/>
        <end position="32"/>
    </location>
</feature>
<proteinExistence type="predicted"/>
<sequence>MSVPREYNKIALLNDFTSLGVIGALLGGFALSTLESGELLQSTRTSVMWTGVLMYFAVHCCTFSAISSWWLYRHINYLSEEEAVRWKLERRLIAKVPMVSFMMGASMYISGVSLVGYSSEMGLESPQLSKNVVYIGAGVLCMSATAYLMMATPLSSAPLKSEVKYNASFSNPVNSSKQMQCPPSCNCAKCAQL</sequence>
<dbReference type="EMBL" id="BRYB01000744">
    <property type="protein sequence ID" value="GMI36687.1"/>
    <property type="molecule type" value="Genomic_DNA"/>
</dbReference>
<name>A0ABQ6MZ73_9STRA</name>
<protein>
    <submittedName>
        <fullName evidence="2">Uncharacterized protein</fullName>
    </submittedName>
</protein>
<gene>
    <name evidence="2" type="ORF">TeGR_g10700</name>
</gene>
<keyword evidence="1" id="KW-0812">Transmembrane</keyword>
<evidence type="ECO:0000256" key="1">
    <source>
        <dbReference type="SAM" id="Phobius"/>
    </source>
</evidence>
<feature type="transmembrane region" description="Helical" evidence="1">
    <location>
        <begin position="132"/>
        <end position="150"/>
    </location>
</feature>
<keyword evidence="3" id="KW-1185">Reference proteome</keyword>
<evidence type="ECO:0000313" key="3">
    <source>
        <dbReference type="Proteomes" id="UP001165060"/>
    </source>
</evidence>
<accession>A0ABQ6MZ73</accession>
<feature type="transmembrane region" description="Helical" evidence="1">
    <location>
        <begin position="92"/>
        <end position="112"/>
    </location>
</feature>